<evidence type="ECO:0000256" key="5">
    <source>
        <dbReference type="SAM" id="MobiDB-lite"/>
    </source>
</evidence>
<proteinExistence type="inferred from homology"/>
<reference evidence="8 9" key="1">
    <citation type="journal article" date="2020" name="G3 (Bethesda)">
        <title>Improved Reference Genome for Cyclotella cryptica CCMP332, a Model for Cell Wall Morphogenesis, Salinity Adaptation, and Lipid Production in Diatoms (Bacillariophyta).</title>
        <authorList>
            <person name="Roberts W.R."/>
            <person name="Downey K.M."/>
            <person name="Ruck E.C."/>
            <person name="Traller J.C."/>
            <person name="Alverson A.J."/>
        </authorList>
    </citation>
    <scope>NUCLEOTIDE SEQUENCE [LARGE SCALE GENOMIC DNA]</scope>
    <source>
        <strain evidence="8 9">CCMP332</strain>
    </source>
</reference>
<evidence type="ECO:0000259" key="7">
    <source>
        <dbReference type="PROSITE" id="PS50240"/>
    </source>
</evidence>
<dbReference type="Proteomes" id="UP001516023">
    <property type="component" value="Unassembled WGS sequence"/>
</dbReference>
<evidence type="ECO:0000256" key="4">
    <source>
        <dbReference type="RuleBase" id="RU363034"/>
    </source>
</evidence>
<dbReference type="InterPro" id="IPR043504">
    <property type="entry name" value="Peptidase_S1_PA_chymotrypsin"/>
</dbReference>
<dbReference type="PROSITE" id="PS00134">
    <property type="entry name" value="TRYPSIN_HIS"/>
    <property type="match status" value="1"/>
</dbReference>
<feature type="chain" id="PRO_5044865569" description="Peptidase S1 domain-containing protein" evidence="6">
    <location>
        <begin position="18"/>
        <end position="470"/>
    </location>
</feature>
<dbReference type="PANTHER" id="PTHR24276">
    <property type="entry name" value="POLYSERASE-RELATED"/>
    <property type="match status" value="1"/>
</dbReference>
<keyword evidence="4" id="KW-0720">Serine protease</keyword>
<dbReference type="Gene3D" id="2.40.10.10">
    <property type="entry name" value="Trypsin-like serine proteases"/>
    <property type="match status" value="1"/>
</dbReference>
<dbReference type="GO" id="GO:0008236">
    <property type="term" value="F:serine-type peptidase activity"/>
    <property type="evidence" value="ECO:0007669"/>
    <property type="project" value="UniProtKB-KW"/>
</dbReference>
<dbReference type="AlphaFoldDB" id="A0ABD3QT64"/>
<dbReference type="InterPro" id="IPR001314">
    <property type="entry name" value="Peptidase_S1A"/>
</dbReference>
<dbReference type="EMBL" id="JABMIG020000015">
    <property type="protein sequence ID" value="KAL3803204.1"/>
    <property type="molecule type" value="Genomic_DNA"/>
</dbReference>
<feature type="signal peptide" evidence="6">
    <location>
        <begin position="1"/>
        <end position="17"/>
    </location>
</feature>
<dbReference type="PROSITE" id="PS50240">
    <property type="entry name" value="TRYPSIN_DOM"/>
    <property type="match status" value="1"/>
</dbReference>
<protein>
    <recommendedName>
        <fullName evidence="7">Peptidase S1 domain-containing protein</fullName>
    </recommendedName>
</protein>
<comment type="caution">
    <text evidence="8">The sequence shown here is derived from an EMBL/GenBank/DDBJ whole genome shotgun (WGS) entry which is preliminary data.</text>
</comment>
<dbReference type="InterPro" id="IPR018114">
    <property type="entry name" value="TRYPSIN_HIS"/>
</dbReference>
<keyword evidence="9" id="KW-1185">Reference proteome</keyword>
<dbReference type="FunFam" id="2.40.10.10:FF:000178">
    <property type="entry name" value="Trypsin-like serine protease"/>
    <property type="match status" value="1"/>
</dbReference>
<comment type="similarity">
    <text evidence="1">Belongs to the peptidase S1 family.</text>
</comment>
<evidence type="ECO:0000313" key="9">
    <source>
        <dbReference type="Proteomes" id="UP001516023"/>
    </source>
</evidence>
<keyword evidence="2" id="KW-0843">Virulence</keyword>
<evidence type="ECO:0000256" key="1">
    <source>
        <dbReference type="ARBA" id="ARBA00007664"/>
    </source>
</evidence>
<accession>A0ABD3QT64</accession>
<dbReference type="CDD" id="cd00190">
    <property type="entry name" value="Tryp_SPc"/>
    <property type="match status" value="1"/>
</dbReference>
<evidence type="ECO:0000256" key="6">
    <source>
        <dbReference type="SAM" id="SignalP"/>
    </source>
</evidence>
<keyword evidence="4" id="KW-0645">Protease</keyword>
<keyword evidence="3" id="KW-1015">Disulfide bond</keyword>
<dbReference type="SUPFAM" id="SSF50494">
    <property type="entry name" value="Trypsin-like serine proteases"/>
    <property type="match status" value="1"/>
</dbReference>
<dbReference type="GO" id="GO:0006508">
    <property type="term" value="P:proteolysis"/>
    <property type="evidence" value="ECO:0007669"/>
    <property type="project" value="UniProtKB-KW"/>
</dbReference>
<dbReference type="PROSITE" id="PS00135">
    <property type="entry name" value="TRYPSIN_SER"/>
    <property type="match status" value="1"/>
</dbReference>
<dbReference type="PRINTS" id="PR00722">
    <property type="entry name" value="CHYMOTRYPSIN"/>
</dbReference>
<feature type="compositionally biased region" description="Low complexity" evidence="5">
    <location>
        <begin position="293"/>
        <end position="314"/>
    </location>
</feature>
<dbReference type="InterPro" id="IPR009003">
    <property type="entry name" value="Peptidase_S1_PA"/>
</dbReference>
<dbReference type="InterPro" id="IPR033116">
    <property type="entry name" value="TRYPSIN_SER"/>
</dbReference>
<keyword evidence="6" id="KW-0732">Signal</keyword>
<organism evidence="8 9">
    <name type="scientific">Cyclotella cryptica</name>
    <dbReference type="NCBI Taxonomy" id="29204"/>
    <lineage>
        <taxon>Eukaryota</taxon>
        <taxon>Sar</taxon>
        <taxon>Stramenopiles</taxon>
        <taxon>Ochrophyta</taxon>
        <taxon>Bacillariophyta</taxon>
        <taxon>Coscinodiscophyceae</taxon>
        <taxon>Thalassiosirophycidae</taxon>
        <taxon>Stephanodiscales</taxon>
        <taxon>Stephanodiscaceae</taxon>
        <taxon>Cyclotella</taxon>
    </lineage>
</organism>
<dbReference type="InterPro" id="IPR001254">
    <property type="entry name" value="Trypsin_dom"/>
</dbReference>
<gene>
    <name evidence="8" type="ORF">HJC23_003479</name>
</gene>
<name>A0ABD3QT64_9STRA</name>
<sequence length="470" mass="50443">MKIVALCLLAASPLVAASQSLRHTHHEKDRELSSENDAKIRIIGGSLASVSRFSYAVSLQDTWGHFCGGSLIAPDVVLTAAHCTGGGEYKAVIGRENIYSSNTGDVVYKKREVRHPKYDSGTTENDFALVFLTRATNADVAMAKINSRSSVPSVGQSVSVMGWGDVVAADDLMQLSEELRAVEVKAISNSVCEASSGRVNGVWDSYKNQIFDVMLCASDPNQDACQGDSGGPLVIKGSSSNGSGDTIVGLVSWGIGCASDIFPGVYSRVSEGYDWIKEEVCSGSVDPPASLCGGDSSSSSSGSGGSSSSFSSSSNTSWKTLVEEDFESGYGKFKDGGSDVAYYKSVKGRSGVVRIQAGNGRRSSFFSNNVLLNNKSYDKFKVVFSFYANSMESDDRFCLDYSVDGGTVWRKQKCWQSGTQFSNLQWYDGETVMINPSSSNFDSLIIRFRCDGNSVQDDVLFDKVEIQGQA</sequence>
<dbReference type="PANTHER" id="PTHR24276:SF91">
    <property type="entry name" value="AT26814P-RELATED"/>
    <property type="match status" value="1"/>
</dbReference>
<evidence type="ECO:0000256" key="3">
    <source>
        <dbReference type="ARBA" id="ARBA00023157"/>
    </source>
</evidence>
<dbReference type="Pfam" id="PF00089">
    <property type="entry name" value="Trypsin"/>
    <property type="match status" value="1"/>
</dbReference>
<evidence type="ECO:0000256" key="2">
    <source>
        <dbReference type="ARBA" id="ARBA00023026"/>
    </source>
</evidence>
<evidence type="ECO:0000313" key="8">
    <source>
        <dbReference type="EMBL" id="KAL3803204.1"/>
    </source>
</evidence>
<dbReference type="SMART" id="SM00020">
    <property type="entry name" value="Tryp_SPc"/>
    <property type="match status" value="1"/>
</dbReference>
<keyword evidence="4" id="KW-0378">Hydrolase</keyword>
<feature type="region of interest" description="Disordered" evidence="5">
    <location>
        <begin position="292"/>
        <end position="315"/>
    </location>
</feature>
<feature type="domain" description="Peptidase S1" evidence="7">
    <location>
        <begin position="42"/>
        <end position="281"/>
    </location>
</feature>
<dbReference type="InterPro" id="IPR050430">
    <property type="entry name" value="Peptidase_S1"/>
</dbReference>